<dbReference type="RefSeq" id="WP_191840507.1">
    <property type="nucleotide sequence ID" value="NZ_BAAALB010000051.1"/>
</dbReference>
<name>A0A8J3K5Z9_9ACTN</name>
<protein>
    <submittedName>
        <fullName evidence="1">Uncharacterized protein</fullName>
    </submittedName>
</protein>
<dbReference type="EMBL" id="BONG01000060">
    <property type="protein sequence ID" value="GIF93323.1"/>
    <property type="molecule type" value="Genomic_DNA"/>
</dbReference>
<sequence length="264" mass="28729">MDATRAGVGSDPLAHVNVSRLRSDLRAVQALGTTSGAMQACTVSADIRQAYGTALRARDEAAAYLHGNRDWTTEDLAEVICGHRADERRVRLIAEWSTAPQHLYDAGHELLHRQQLANELRDLLSEARATAVHHLREAELMLPPDPLTRVHKATDMVRFSSYHLDVVAANRNLYAANLVVHHEWDLDEIAELAETEPDAIAGAFDAARTNPPSDADSRSVRELAAIAAAIAARRSHWESARQEAVAECLAAGVDPERVAAYAGG</sequence>
<organism evidence="1 2">
    <name type="scientific">Catellatospora chokoriensis</name>
    <dbReference type="NCBI Taxonomy" id="310353"/>
    <lineage>
        <taxon>Bacteria</taxon>
        <taxon>Bacillati</taxon>
        <taxon>Actinomycetota</taxon>
        <taxon>Actinomycetes</taxon>
        <taxon>Micromonosporales</taxon>
        <taxon>Micromonosporaceae</taxon>
        <taxon>Catellatospora</taxon>
    </lineage>
</organism>
<keyword evidence="2" id="KW-1185">Reference proteome</keyword>
<evidence type="ECO:0000313" key="2">
    <source>
        <dbReference type="Proteomes" id="UP000619293"/>
    </source>
</evidence>
<evidence type="ECO:0000313" key="1">
    <source>
        <dbReference type="EMBL" id="GIF93323.1"/>
    </source>
</evidence>
<comment type="caution">
    <text evidence="1">The sequence shown here is derived from an EMBL/GenBank/DDBJ whole genome shotgun (WGS) entry which is preliminary data.</text>
</comment>
<dbReference type="Proteomes" id="UP000619293">
    <property type="component" value="Unassembled WGS sequence"/>
</dbReference>
<dbReference type="AlphaFoldDB" id="A0A8J3K5Z9"/>
<gene>
    <name evidence="1" type="ORF">Cch02nite_67670</name>
</gene>
<accession>A0A8J3K5Z9</accession>
<reference evidence="1 2" key="1">
    <citation type="submission" date="2021-01" db="EMBL/GenBank/DDBJ databases">
        <title>Whole genome shotgun sequence of Catellatospora chokoriensis NBRC 107358.</title>
        <authorList>
            <person name="Komaki H."/>
            <person name="Tamura T."/>
        </authorList>
    </citation>
    <scope>NUCLEOTIDE SEQUENCE [LARGE SCALE GENOMIC DNA]</scope>
    <source>
        <strain evidence="1 2">NBRC 107358</strain>
    </source>
</reference>
<proteinExistence type="predicted"/>